<proteinExistence type="predicted"/>
<protein>
    <submittedName>
        <fullName evidence="1">Uncharacterized protein</fullName>
    </submittedName>
</protein>
<dbReference type="AlphaFoldDB" id="A6GJK3"/>
<gene>
    <name evidence="1" type="ORF">PPSIR1_13725</name>
</gene>
<dbReference type="Proteomes" id="UP000005801">
    <property type="component" value="Unassembled WGS sequence"/>
</dbReference>
<dbReference type="EMBL" id="ABCS01000159">
    <property type="protein sequence ID" value="EDM73961.1"/>
    <property type="molecule type" value="Genomic_DNA"/>
</dbReference>
<evidence type="ECO:0000313" key="2">
    <source>
        <dbReference type="Proteomes" id="UP000005801"/>
    </source>
</evidence>
<accession>A6GJK3</accession>
<dbReference type="STRING" id="391625.PPSIR1_13725"/>
<comment type="caution">
    <text evidence="1">The sequence shown here is derived from an EMBL/GenBank/DDBJ whole genome shotgun (WGS) entry which is preliminary data.</text>
</comment>
<evidence type="ECO:0000313" key="1">
    <source>
        <dbReference type="EMBL" id="EDM73961.1"/>
    </source>
</evidence>
<organism evidence="1 2">
    <name type="scientific">Plesiocystis pacifica SIR-1</name>
    <dbReference type="NCBI Taxonomy" id="391625"/>
    <lineage>
        <taxon>Bacteria</taxon>
        <taxon>Pseudomonadati</taxon>
        <taxon>Myxococcota</taxon>
        <taxon>Polyangia</taxon>
        <taxon>Nannocystales</taxon>
        <taxon>Nannocystaceae</taxon>
        <taxon>Plesiocystis</taxon>
    </lineage>
</organism>
<keyword evidence="2" id="KW-1185">Reference proteome</keyword>
<sequence>MDDSWVDGPKVPKIRKVILGGVEVLLDA</sequence>
<reference evidence="1 2" key="1">
    <citation type="submission" date="2007-06" db="EMBL/GenBank/DDBJ databases">
        <authorList>
            <person name="Shimkets L."/>
            <person name="Ferriera S."/>
            <person name="Johnson J."/>
            <person name="Kravitz S."/>
            <person name="Beeson K."/>
            <person name="Sutton G."/>
            <person name="Rogers Y.-H."/>
            <person name="Friedman R."/>
            <person name="Frazier M."/>
            <person name="Venter J.C."/>
        </authorList>
    </citation>
    <scope>NUCLEOTIDE SEQUENCE [LARGE SCALE GENOMIC DNA]</scope>
    <source>
        <strain evidence="1 2">SIR-1</strain>
    </source>
</reference>
<name>A6GJK3_9BACT</name>